<dbReference type="Proteomes" id="UP000540685">
    <property type="component" value="Unassembled WGS sequence"/>
</dbReference>
<dbReference type="EMBL" id="JACHMP010000001">
    <property type="protein sequence ID" value="MBB5818802.1"/>
    <property type="molecule type" value="Genomic_DNA"/>
</dbReference>
<gene>
    <name evidence="1" type="ORF">F4562_001864</name>
</gene>
<sequence length="95" mass="11273">MSFERHHSRHVAPPQIRYERVDWRPQRPRSDRVRVQEYTCDCGSVFYELCQSGGLLFVRRTETRANGATVVHESPWEIAKQARELWFRLLMGAAR</sequence>
<organism evidence="1 2">
    <name type="scientific">Streptosporangium becharense</name>
    <dbReference type="NCBI Taxonomy" id="1816182"/>
    <lineage>
        <taxon>Bacteria</taxon>
        <taxon>Bacillati</taxon>
        <taxon>Actinomycetota</taxon>
        <taxon>Actinomycetes</taxon>
        <taxon>Streptosporangiales</taxon>
        <taxon>Streptosporangiaceae</taxon>
        <taxon>Streptosporangium</taxon>
    </lineage>
</organism>
<evidence type="ECO:0000313" key="1">
    <source>
        <dbReference type="EMBL" id="MBB5818802.1"/>
    </source>
</evidence>
<keyword evidence="2" id="KW-1185">Reference proteome</keyword>
<comment type="caution">
    <text evidence="1">The sequence shown here is derived from an EMBL/GenBank/DDBJ whole genome shotgun (WGS) entry which is preliminary data.</text>
</comment>
<protein>
    <submittedName>
        <fullName evidence="1">Uncharacterized protein</fullName>
    </submittedName>
</protein>
<dbReference type="AlphaFoldDB" id="A0A7W9MF92"/>
<proteinExistence type="predicted"/>
<dbReference type="RefSeq" id="WP_221207105.1">
    <property type="nucleotide sequence ID" value="NZ_JACHMP010000001.1"/>
</dbReference>
<evidence type="ECO:0000313" key="2">
    <source>
        <dbReference type="Proteomes" id="UP000540685"/>
    </source>
</evidence>
<reference evidence="1 2" key="1">
    <citation type="submission" date="2020-08" db="EMBL/GenBank/DDBJ databases">
        <title>Sequencing the genomes of 1000 actinobacteria strains.</title>
        <authorList>
            <person name="Klenk H.-P."/>
        </authorList>
    </citation>
    <scope>NUCLEOTIDE SEQUENCE [LARGE SCALE GENOMIC DNA]</scope>
    <source>
        <strain evidence="1 2">DSM 46887</strain>
    </source>
</reference>
<accession>A0A7W9MF92</accession>
<name>A0A7W9MF92_9ACTN</name>